<sequence length="300" mass="30907">MLAITADTTGVPDALKLPQTFKTSCSSLQISNQAVTPATVFGTGPTLVRSAADTWKFTANGVDTNFVPADKVAATTGSSDVIYRHTTSAGAVEILQVTGPVTPLLHIAYTRRVVATVAGPGGALSRHECVLGVPTLATDLPTTEADIALEPMNLTGNGVISGGANAGTYVFVPGDSKVTAGKVNTKNNTLVLTIELKGRKVVDSTVQTTVVDLGTYTTNATITPASTSFYGALTSSNRDIVAAQIAGWSFGPRMTETGYSFSIQSREPGTTNQLTATGTAIVLRKPLPTPTPTSSSTPTT</sequence>
<evidence type="ECO:0000313" key="1">
    <source>
        <dbReference type="EMBL" id="MXO99734.1"/>
    </source>
</evidence>
<evidence type="ECO:0000313" key="2">
    <source>
        <dbReference type="Proteomes" id="UP000469430"/>
    </source>
</evidence>
<protein>
    <submittedName>
        <fullName evidence="1">Uncharacterized protein</fullName>
    </submittedName>
</protein>
<dbReference type="RefSeq" id="WP_161391427.1">
    <property type="nucleotide sequence ID" value="NZ_JBHSCP010000001.1"/>
</dbReference>
<dbReference type="EMBL" id="WTYJ01000002">
    <property type="protein sequence ID" value="MXO99734.1"/>
    <property type="molecule type" value="Genomic_DNA"/>
</dbReference>
<name>A0A6I4TUU5_9SPHN</name>
<reference evidence="1 2" key="1">
    <citation type="submission" date="2019-12" db="EMBL/GenBank/DDBJ databases">
        <title>Genomic-based taxomic classification of the family Erythrobacteraceae.</title>
        <authorList>
            <person name="Xu L."/>
        </authorList>
    </citation>
    <scope>NUCLEOTIDE SEQUENCE [LARGE SCALE GENOMIC DNA]</scope>
    <source>
        <strain evidence="1 2">S36</strain>
    </source>
</reference>
<accession>A0A6I4TUU5</accession>
<comment type="caution">
    <text evidence="1">The sequence shown here is derived from an EMBL/GenBank/DDBJ whole genome shotgun (WGS) entry which is preliminary data.</text>
</comment>
<proteinExistence type="predicted"/>
<organism evidence="1 2">
    <name type="scientific">Croceibacterium xixiisoli</name>
    <dbReference type="NCBI Taxonomy" id="1476466"/>
    <lineage>
        <taxon>Bacteria</taxon>
        <taxon>Pseudomonadati</taxon>
        <taxon>Pseudomonadota</taxon>
        <taxon>Alphaproteobacteria</taxon>
        <taxon>Sphingomonadales</taxon>
        <taxon>Erythrobacteraceae</taxon>
        <taxon>Croceibacterium</taxon>
    </lineage>
</organism>
<gene>
    <name evidence="1" type="ORF">GRI97_12115</name>
</gene>
<dbReference type="AlphaFoldDB" id="A0A6I4TUU5"/>
<dbReference type="Proteomes" id="UP000469430">
    <property type="component" value="Unassembled WGS sequence"/>
</dbReference>
<keyword evidence="2" id="KW-1185">Reference proteome</keyword>